<protein>
    <recommendedName>
        <fullName evidence="7">Bacterial surface antigen (D15) domain-containing protein</fullName>
    </recommendedName>
</protein>
<keyword evidence="9" id="KW-1185">Reference proteome</keyword>
<dbReference type="Gene3D" id="2.40.160.50">
    <property type="entry name" value="membrane protein fhac: a member of the omp85/tpsb transporter family"/>
    <property type="match status" value="1"/>
</dbReference>
<dbReference type="OrthoDB" id="9814535at2"/>
<dbReference type="KEGG" id="chk:D4L85_04230"/>
<keyword evidence="5" id="KW-0998">Cell outer membrane</keyword>
<keyword evidence="2" id="KW-0812">Transmembrane</keyword>
<accession>A0A385SDT5</accession>
<proteinExistence type="predicted"/>
<reference evidence="9" key="1">
    <citation type="submission" date="2018-09" db="EMBL/GenBank/DDBJ databases">
        <title>Chryseolinea sp. KIS68-18 isolated from soil.</title>
        <authorList>
            <person name="Weon H.-Y."/>
            <person name="Kwon S.-W."/>
            <person name="Lee S.A."/>
        </authorList>
    </citation>
    <scope>NUCLEOTIDE SEQUENCE [LARGE SCALE GENOMIC DNA]</scope>
    <source>
        <strain evidence="9">KIS68-18</strain>
    </source>
</reference>
<dbReference type="RefSeq" id="WP_119753142.1">
    <property type="nucleotide sequence ID" value="NZ_CP032382.1"/>
</dbReference>
<evidence type="ECO:0000256" key="4">
    <source>
        <dbReference type="ARBA" id="ARBA00023136"/>
    </source>
</evidence>
<keyword evidence="4" id="KW-0472">Membrane</keyword>
<dbReference type="InterPro" id="IPR039910">
    <property type="entry name" value="D15-like"/>
</dbReference>
<feature type="domain" description="Bacterial surface antigen (D15)" evidence="7">
    <location>
        <begin position="467"/>
        <end position="768"/>
    </location>
</feature>
<feature type="signal peptide" evidence="6">
    <location>
        <begin position="1"/>
        <end position="31"/>
    </location>
</feature>
<gene>
    <name evidence="8" type="ORF">D4L85_04230</name>
</gene>
<evidence type="ECO:0000259" key="7">
    <source>
        <dbReference type="Pfam" id="PF01103"/>
    </source>
</evidence>
<evidence type="ECO:0000313" key="8">
    <source>
        <dbReference type="EMBL" id="AYB29833.1"/>
    </source>
</evidence>
<dbReference type="Gene3D" id="3.10.20.310">
    <property type="entry name" value="membrane protein fhac"/>
    <property type="match status" value="1"/>
</dbReference>
<evidence type="ECO:0000256" key="6">
    <source>
        <dbReference type="SAM" id="SignalP"/>
    </source>
</evidence>
<dbReference type="AlphaFoldDB" id="A0A385SDT5"/>
<evidence type="ECO:0000256" key="2">
    <source>
        <dbReference type="ARBA" id="ARBA00022692"/>
    </source>
</evidence>
<dbReference type="GO" id="GO:0019867">
    <property type="term" value="C:outer membrane"/>
    <property type="evidence" value="ECO:0007669"/>
    <property type="project" value="InterPro"/>
</dbReference>
<dbReference type="EMBL" id="CP032382">
    <property type="protein sequence ID" value="AYB29833.1"/>
    <property type="molecule type" value="Genomic_DNA"/>
</dbReference>
<evidence type="ECO:0000256" key="5">
    <source>
        <dbReference type="ARBA" id="ARBA00023237"/>
    </source>
</evidence>
<dbReference type="Pfam" id="PF01103">
    <property type="entry name" value="Omp85"/>
    <property type="match status" value="1"/>
</dbReference>
<dbReference type="PANTHER" id="PTHR12815">
    <property type="entry name" value="SORTING AND ASSEMBLY MACHINERY SAMM50 PROTEIN FAMILY MEMBER"/>
    <property type="match status" value="1"/>
</dbReference>
<dbReference type="Proteomes" id="UP000266183">
    <property type="component" value="Chromosome"/>
</dbReference>
<evidence type="ECO:0000313" key="9">
    <source>
        <dbReference type="Proteomes" id="UP000266183"/>
    </source>
</evidence>
<organism evidence="8 9">
    <name type="scientific">Chryseolinea soli</name>
    <dbReference type="NCBI Taxonomy" id="2321403"/>
    <lineage>
        <taxon>Bacteria</taxon>
        <taxon>Pseudomonadati</taxon>
        <taxon>Bacteroidota</taxon>
        <taxon>Cytophagia</taxon>
        <taxon>Cytophagales</taxon>
        <taxon>Fulvivirgaceae</taxon>
        <taxon>Chryseolinea</taxon>
    </lineage>
</organism>
<name>A0A385SDT5_9BACT</name>
<dbReference type="PROSITE" id="PS51257">
    <property type="entry name" value="PROKAR_LIPOPROTEIN"/>
    <property type="match status" value="1"/>
</dbReference>
<evidence type="ECO:0000256" key="1">
    <source>
        <dbReference type="ARBA" id="ARBA00004370"/>
    </source>
</evidence>
<dbReference type="PANTHER" id="PTHR12815:SF47">
    <property type="entry name" value="TRANSLOCATION AND ASSEMBLY MODULE SUBUNIT TAMA"/>
    <property type="match status" value="1"/>
</dbReference>
<feature type="chain" id="PRO_5017190861" description="Bacterial surface antigen (D15) domain-containing protein" evidence="6">
    <location>
        <begin position="32"/>
        <end position="787"/>
    </location>
</feature>
<sequence length="787" mass="89772">MRRKNNITLLWSSLCWLGLCSTLLFSGCTGAKYLKDGETFYTGAEIDFDTHGRRVGRKKALRKDLDAYITPKPNNKLLGMRPGAWFYYVAGEPKKKNGLRGFIKNKLGQPPVLLKNATPERTAKTLAGQLNNEGYFESTVKPEVKTGKTESKVIYHVNLTRPYRLREINFPAGRDSTYAAIFRTLKDESLLAPKQRYDLQRLQAEQERIEKVLKDFGFYYFDDRYLIFEADSTVAERKVDLRLRLEPGIPAKARKIYTLSEVKVFPNYVLAEDSLENASVVTHVNGVTYVEKGNTFRPEIITDVINLKKGDRYSREAQDLTLSHLMGLGVFKFVNIKFTDAGNDSSMLRSNIFLTPLKKKSVRGEVQGVSKSNNFVGPGVTLTFTNRNFLRGAELFQLKLNTAYEVQISKQQQNPLNSFEFGFEASLTIPRFITPIKINYNSRKYLPKTIIKTGFNLQNRVGYYRLSSANAAYGYNWRETVSRTHELYPIDLNFVRTDKRSPAFNELVEQNPVLANSFENQFILGTRYSYTINTQLNETPMQKYEKRPYQTHSFYFNGNVDVAGNLLHTLQDAFNGEKTGSLEIFGLPYSQYVKGDIDFRYYWQFDEHNKIASRLILGAGYAFGNSATLPYVKQFAIGGSNSIRAFPARSVGPGTYNVRTDPNSDELYKGTLFVDQRGDIKLESNVEYRFDIIRMLKGAVFVDAGNIWLWKEDSLRTGGKISSDFLKQLAVGTGFGLRFDFSFFVLRFDTAFPLRQTSGWVTDEIDFGSSSWRGKNLVFNIAIGYPF</sequence>
<dbReference type="InterPro" id="IPR000184">
    <property type="entry name" value="Bac_surfAg_D15"/>
</dbReference>
<keyword evidence="3 6" id="KW-0732">Signal</keyword>
<evidence type="ECO:0000256" key="3">
    <source>
        <dbReference type="ARBA" id="ARBA00022729"/>
    </source>
</evidence>
<comment type="subcellular location">
    <subcellularLocation>
        <location evidence="1">Membrane</location>
    </subcellularLocation>
</comment>